<evidence type="ECO:0000313" key="4">
    <source>
        <dbReference type="Proteomes" id="UP000265160"/>
    </source>
</evidence>
<evidence type="ECO:0000256" key="2">
    <source>
        <dbReference type="ARBA" id="ARBA00022737"/>
    </source>
</evidence>
<keyword evidence="1" id="KW-0433">Leucine-rich repeat</keyword>
<dbReference type="Gene3D" id="3.80.10.10">
    <property type="entry name" value="Ribonuclease Inhibitor"/>
    <property type="match status" value="3"/>
</dbReference>
<sequence>FSLHVIVSNKQKVIGYRWIVVLCVCSLSGCLITEEGCTSLASALSSNPSHLRELDLSYNHPGASGMKLLLAGLKDPRWRLDTLSEVHVCVRVYGAIGCSHYSNQAHTCLHHFTLKTLNGCNLSERSCETLSSVVSSQSSNLRQLDLSNNDLKDSGVKVLCVGVASQHCKIETLRSDQVMFNFLSKKNIAKSSDSLLQNEYILMTVLFVFAFIIFRLTDCNLTETSCEDLSSVVSSQSSCLRELDLSNNDLQDSGVKLLCVGVANQHCKLEILRSDQVIFTFLSTIQEKNITKRLNFIHVLFYLCTELMNQQEKHLILPNLVALLNGCNLSDSSCEALYLVIRTQSSSLRELDLSNNNLQDSALNILKTPNSTIIRRTGEQEIQNRTQTLGKNPRSIIIIMMIIIMIQKPIILGHRSRTVICPS</sequence>
<dbReference type="PROSITE" id="PS51450">
    <property type="entry name" value="LRR"/>
    <property type="match status" value="2"/>
</dbReference>
<dbReference type="PRINTS" id="PR00019">
    <property type="entry name" value="LEURICHRPT"/>
</dbReference>
<dbReference type="Ensembl" id="ENSMZET00005030681.1">
    <property type="protein sequence ID" value="ENSMZEP00005029746.1"/>
    <property type="gene ID" value="ENSMZEG00005022187.1"/>
</dbReference>
<dbReference type="SMART" id="SM00368">
    <property type="entry name" value="LRR_RI"/>
    <property type="match status" value="6"/>
</dbReference>
<dbReference type="Proteomes" id="UP000265160">
    <property type="component" value="Unplaced"/>
</dbReference>
<dbReference type="GeneTree" id="ENSGT01150000286904"/>
<dbReference type="SUPFAM" id="SSF52047">
    <property type="entry name" value="RNI-like"/>
    <property type="match status" value="1"/>
</dbReference>
<dbReference type="InterPro" id="IPR001611">
    <property type="entry name" value="Leu-rich_rpt"/>
</dbReference>
<dbReference type="AlphaFoldDB" id="A0A3P9D6M3"/>
<reference evidence="3" key="2">
    <citation type="submission" date="2025-09" db="UniProtKB">
        <authorList>
            <consortium name="Ensembl"/>
        </authorList>
    </citation>
    <scope>IDENTIFICATION</scope>
</reference>
<dbReference type="InterPro" id="IPR051261">
    <property type="entry name" value="NLR"/>
</dbReference>
<evidence type="ECO:0000313" key="3">
    <source>
        <dbReference type="Ensembl" id="ENSMZEP00005029746.1"/>
    </source>
</evidence>
<accession>A0A3P9D6M3</accession>
<name>A0A3P9D6M3_9CICH</name>
<organism evidence="3 4">
    <name type="scientific">Maylandia zebra</name>
    <name type="common">zebra mbuna</name>
    <dbReference type="NCBI Taxonomy" id="106582"/>
    <lineage>
        <taxon>Eukaryota</taxon>
        <taxon>Metazoa</taxon>
        <taxon>Chordata</taxon>
        <taxon>Craniata</taxon>
        <taxon>Vertebrata</taxon>
        <taxon>Euteleostomi</taxon>
        <taxon>Actinopterygii</taxon>
        <taxon>Neopterygii</taxon>
        <taxon>Teleostei</taxon>
        <taxon>Neoteleostei</taxon>
        <taxon>Acanthomorphata</taxon>
        <taxon>Ovalentaria</taxon>
        <taxon>Cichlomorphae</taxon>
        <taxon>Cichliformes</taxon>
        <taxon>Cichlidae</taxon>
        <taxon>African cichlids</taxon>
        <taxon>Pseudocrenilabrinae</taxon>
        <taxon>Haplochromini</taxon>
        <taxon>Maylandia</taxon>
        <taxon>Maylandia zebra complex</taxon>
    </lineage>
</organism>
<proteinExistence type="predicted"/>
<keyword evidence="4" id="KW-1185">Reference proteome</keyword>
<evidence type="ECO:0000256" key="1">
    <source>
        <dbReference type="ARBA" id="ARBA00022614"/>
    </source>
</evidence>
<protein>
    <recommendedName>
        <fullName evidence="5">NACHT LRR and PYD domain-containing protein</fullName>
    </recommendedName>
</protein>
<keyword evidence="2" id="KW-0677">Repeat</keyword>
<dbReference type="Pfam" id="PF13516">
    <property type="entry name" value="LRR_6"/>
    <property type="match status" value="4"/>
</dbReference>
<evidence type="ECO:0008006" key="5">
    <source>
        <dbReference type="Google" id="ProtNLM"/>
    </source>
</evidence>
<dbReference type="InterPro" id="IPR032675">
    <property type="entry name" value="LRR_dom_sf"/>
</dbReference>
<dbReference type="PANTHER" id="PTHR24106">
    <property type="entry name" value="NACHT, LRR AND CARD DOMAINS-CONTAINING"/>
    <property type="match status" value="1"/>
</dbReference>
<reference evidence="3" key="1">
    <citation type="submission" date="2025-08" db="UniProtKB">
        <authorList>
            <consortium name="Ensembl"/>
        </authorList>
    </citation>
    <scope>IDENTIFICATION</scope>
</reference>